<dbReference type="VEuPathDB" id="TriTrypDB:TM35_000961030"/>
<evidence type="ECO:0000313" key="1">
    <source>
        <dbReference type="EMBL" id="ORC82224.1"/>
    </source>
</evidence>
<sequence length="133" mass="15767">LKDELEQKDQEIGGLHGIPGKLDATVGEMRTWFRSLIHMNQSSINWQYQQLEEFEVFARTTLEQEWEIWLEKMTSSHINLVSWIQERFAEMAALEKEEATARNKYNHEFYDSVKDIESRRCALKAMLSGWILE</sequence>
<protein>
    <submittedName>
        <fullName evidence="1">Uncharacterized protein</fullName>
    </submittedName>
</protein>
<dbReference type="GeneID" id="39991332"/>
<dbReference type="RefSeq" id="XP_028877147.1">
    <property type="nucleotide sequence ID" value="XM_029031552.1"/>
</dbReference>
<evidence type="ECO:0000313" key="2">
    <source>
        <dbReference type="Proteomes" id="UP000192257"/>
    </source>
</evidence>
<organism evidence="1 2">
    <name type="scientific">Trypanosoma theileri</name>
    <dbReference type="NCBI Taxonomy" id="67003"/>
    <lineage>
        <taxon>Eukaryota</taxon>
        <taxon>Discoba</taxon>
        <taxon>Euglenozoa</taxon>
        <taxon>Kinetoplastea</taxon>
        <taxon>Metakinetoplastina</taxon>
        <taxon>Trypanosomatida</taxon>
        <taxon>Trypanosomatidae</taxon>
        <taxon>Trypanosoma</taxon>
    </lineage>
</organism>
<feature type="non-terminal residue" evidence="1">
    <location>
        <position position="1"/>
    </location>
</feature>
<dbReference type="AlphaFoldDB" id="A0A1X0NEP5"/>
<dbReference type="STRING" id="67003.A0A1X0NEP5"/>
<accession>A0A1X0NEP5</accession>
<proteinExistence type="predicted"/>
<dbReference type="Proteomes" id="UP000192257">
    <property type="component" value="Unassembled WGS sequence"/>
</dbReference>
<keyword evidence="2" id="KW-1185">Reference proteome</keyword>
<reference evidence="1 2" key="1">
    <citation type="submission" date="2017-03" db="EMBL/GenBank/DDBJ databases">
        <title>An alternative strategy for trypanosome survival in the mammalian bloodstream revealed through genome and transcriptome analysis of the ubiquitous bovine parasite Trypanosoma (Megatrypanum) theileri.</title>
        <authorList>
            <person name="Kelly S."/>
            <person name="Ivens A."/>
            <person name="Mott A."/>
            <person name="O'Neill E."/>
            <person name="Emms D."/>
            <person name="Macleod O."/>
            <person name="Voorheis P."/>
            <person name="Matthews J."/>
            <person name="Matthews K."/>
            <person name="Carrington M."/>
        </authorList>
    </citation>
    <scope>NUCLEOTIDE SEQUENCE [LARGE SCALE GENOMIC DNA]</scope>
    <source>
        <strain evidence="1">Edinburgh</strain>
    </source>
</reference>
<comment type="caution">
    <text evidence="1">The sequence shown here is derived from an EMBL/GenBank/DDBJ whole genome shotgun (WGS) entry which is preliminary data.</text>
</comment>
<name>A0A1X0NEP5_9TRYP</name>
<dbReference type="EMBL" id="NBCO01000096">
    <property type="protein sequence ID" value="ORC82224.1"/>
    <property type="molecule type" value="Genomic_DNA"/>
</dbReference>
<gene>
    <name evidence="1" type="ORF">TM35_000961030</name>
</gene>